<dbReference type="InterPro" id="IPR004843">
    <property type="entry name" value="Calcineurin-like_PHP"/>
</dbReference>
<dbReference type="Gene3D" id="3.60.21.10">
    <property type="match status" value="1"/>
</dbReference>
<dbReference type="GO" id="GO:0016787">
    <property type="term" value="F:hydrolase activity"/>
    <property type="evidence" value="ECO:0007669"/>
    <property type="project" value="UniProtKB-KW"/>
</dbReference>
<dbReference type="PANTHER" id="PTHR42988">
    <property type="entry name" value="PHOSPHOHYDROLASE"/>
    <property type="match status" value="1"/>
</dbReference>
<dbReference type="Proteomes" id="UP000033519">
    <property type="component" value="Unassembled WGS sequence"/>
</dbReference>
<sequence length="284" mass="30756">MGETTFIHLTDLHVGNPAVADDHLFSDTSATLARVLELVGSMDQAPQFIIASGDLTNRGDADSYRQLKTIMAATNLPVVYAIGNHDTRTGFYEGMLGRSNGLDLPYDHEQVIAGVHVITLDTTTPGQIGGSLEPEQFAWLQATLDSHPDLPKLIVAHHAPALGDAPPWDHWRTIEFNQSQTLAAMLKGRNVLAILSGHIHHDRFSVWHGIPVIVGMGQHAATDILTVDVLRMVEGSSFGIGTIRSSGLTMALVPLPQTRAELNRYDLKLLRQKQEAALAEATAG</sequence>
<dbReference type="Pfam" id="PF00149">
    <property type="entry name" value="Metallophos"/>
    <property type="match status" value="1"/>
</dbReference>
<name>A0A0F5PU72_9HYPH</name>
<dbReference type="PANTHER" id="PTHR42988:SF2">
    <property type="entry name" value="CYCLIC NUCLEOTIDE PHOSPHODIESTERASE CBUA0032-RELATED"/>
    <property type="match status" value="1"/>
</dbReference>
<keyword evidence="1" id="KW-0479">Metal-binding</keyword>
<dbReference type="EMBL" id="FOMB01000010">
    <property type="protein sequence ID" value="SFC73974.1"/>
    <property type="molecule type" value="Genomic_DNA"/>
</dbReference>
<organism evidence="7 9">
    <name type="scientific">Devosia psychrophila</name>
    <dbReference type="NCBI Taxonomy" id="728005"/>
    <lineage>
        <taxon>Bacteria</taxon>
        <taxon>Pseudomonadati</taxon>
        <taxon>Pseudomonadota</taxon>
        <taxon>Alphaproteobacteria</taxon>
        <taxon>Hyphomicrobiales</taxon>
        <taxon>Devosiaceae</taxon>
        <taxon>Devosia</taxon>
    </lineage>
</organism>
<reference evidence="7 9" key="2">
    <citation type="submission" date="2016-10" db="EMBL/GenBank/DDBJ databases">
        <authorList>
            <person name="de Groot N.N."/>
        </authorList>
    </citation>
    <scope>NUCLEOTIDE SEQUENCE [LARGE SCALE GENOMIC DNA]</scope>
    <source>
        <strain evidence="7 9">CGMCC 1.10210</strain>
    </source>
</reference>
<dbReference type="AlphaFoldDB" id="A0A0F5PU72"/>
<keyword evidence="8" id="KW-1185">Reference proteome</keyword>
<dbReference type="InterPro" id="IPR050884">
    <property type="entry name" value="CNP_phosphodiesterase-III"/>
</dbReference>
<protein>
    <submittedName>
        <fullName evidence="7">Calcineurin-like phosphoesterase</fullName>
    </submittedName>
    <submittedName>
        <fullName evidence="6">Phosphohydrolase</fullName>
    </submittedName>
</protein>
<evidence type="ECO:0000259" key="5">
    <source>
        <dbReference type="Pfam" id="PF00149"/>
    </source>
</evidence>
<dbReference type="RefSeq" id="WP_046172077.1">
    <property type="nucleotide sequence ID" value="NZ_FOMB01000010.1"/>
</dbReference>
<reference evidence="6 8" key="1">
    <citation type="submission" date="2015-03" db="EMBL/GenBank/DDBJ databases">
        <authorList>
            <person name="Lepp D."/>
            <person name="Hassan Y.I."/>
            <person name="Li X.-Z."/>
            <person name="Zhou T."/>
        </authorList>
    </citation>
    <scope>NUCLEOTIDE SEQUENCE [LARGE SCALE GENOMIC DNA]</scope>
    <source>
        <strain evidence="6 8">Cr7-05</strain>
    </source>
</reference>
<gene>
    <name evidence="7" type="ORF">SAMN04488059_11051</name>
    <name evidence="6" type="ORF">WH91_16440</name>
</gene>
<evidence type="ECO:0000256" key="4">
    <source>
        <dbReference type="ARBA" id="ARBA00025742"/>
    </source>
</evidence>
<dbReference type="GO" id="GO:0046872">
    <property type="term" value="F:metal ion binding"/>
    <property type="evidence" value="ECO:0007669"/>
    <property type="project" value="UniProtKB-KW"/>
</dbReference>
<dbReference type="OrthoDB" id="651281at2"/>
<keyword evidence="2" id="KW-0378">Hydrolase</keyword>
<dbReference type="SUPFAM" id="SSF56300">
    <property type="entry name" value="Metallo-dependent phosphatases"/>
    <property type="match status" value="1"/>
</dbReference>
<accession>A0A0F5PU72</accession>
<proteinExistence type="inferred from homology"/>
<dbReference type="PATRIC" id="fig|728005.3.peg.1498"/>
<evidence type="ECO:0000256" key="1">
    <source>
        <dbReference type="ARBA" id="ARBA00022723"/>
    </source>
</evidence>
<dbReference type="InterPro" id="IPR029052">
    <property type="entry name" value="Metallo-depent_PP-like"/>
</dbReference>
<evidence type="ECO:0000313" key="8">
    <source>
        <dbReference type="Proteomes" id="UP000033519"/>
    </source>
</evidence>
<evidence type="ECO:0000256" key="2">
    <source>
        <dbReference type="ARBA" id="ARBA00022801"/>
    </source>
</evidence>
<evidence type="ECO:0000313" key="6">
    <source>
        <dbReference type="EMBL" id="KKC31956.1"/>
    </source>
</evidence>
<keyword evidence="3" id="KW-0408">Iron</keyword>
<dbReference type="EMBL" id="LAPV01000147">
    <property type="protein sequence ID" value="KKC31956.1"/>
    <property type="molecule type" value="Genomic_DNA"/>
</dbReference>
<dbReference type="STRING" id="728005.SAMN04488059_11051"/>
<evidence type="ECO:0000313" key="7">
    <source>
        <dbReference type="EMBL" id="SFC73974.1"/>
    </source>
</evidence>
<comment type="similarity">
    <text evidence="4">Belongs to the cyclic nucleotide phosphodiesterase class-III family.</text>
</comment>
<feature type="domain" description="Calcineurin-like phosphoesterase" evidence="5">
    <location>
        <begin position="5"/>
        <end position="201"/>
    </location>
</feature>
<evidence type="ECO:0000313" key="9">
    <source>
        <dbReference type="Proteomes" id="UP000182258"/>
    </source>
</evidence>
<evidence type="ECO:0000256" key="3">
    <source>
        <dbReference type="ARBA" id="ARBA00023004"/>
    </source>
</evidence>
<dbReference type="Proteomes" id="UP000182258">
    <property type="component" value="Unassembled WGS sequence"/>
</dbReference>